<dbReference type="GO" id="GO:0016020">
    <property type="term" value="C:membrane"/>
    <property type="evidence" value="ECO:0007669"/>
    <property type="project" value="UniProtKB-SubCell"/>
</dbReference>
<protein>
    <submittedName>
        <fullName evidence="7">ABC transporter permease</fullName>
    </submittedName>
</protein>
<dbReference type="SUPFAM" id="SSF103481">
    <property type="entry name" value="Multidrug resistance efflux transporter EmrE"/>
    <property type="match status" value="2"/>
</dbReference>
<dbReference type="RefSeq" id="WP_229743615.1">
    <property type="nucleotide sequence ID" value="NZ_BMJQ01000004.1"/>
</dbReference>
<feature type="domain" description="EamA" evidence="6">
    <location>
        <begin position="160"/>
        <end position="294"/>
    </location>
</feature>
<feature type="transmembrane region" description="Helical" evidence="5">
    <location>
        <begin position="72"/>
        <end position="94"/>
    </location>
</feature>
<feature type="transmembrane region" description="Helical" evidence="5">
    <location>
        <begin position="37"/>
        <end position="60"/>
    </location>
</feature>
<dbReference type="InterPro" id="IPR050638">
    <property type="entry name" value="AA-Vitamin_Transporters"/>
</dbReference>
<dbReference type="PANTHER" id="PTHR32322">
    <property type="entry name" value="INNER MEMBRANE TRANSPORTER"/>
    <property type="match status" value="1"/>
</dbReference>
<organism evidence="7 8">
    <name type="scientific">Aliidongia dinghuensis</name>
    <dbReference type="NCBI Taxonomy" id="1867774"/>
    <lineage>
        <taxon>Bacteria</taxon>
        <taxon>Pseudomonadati</taxon>
        <taxon>Pseudomonadota</taxon>
        <taxon>Alphaproteobacteria</taxon>
        <taxon>Rhodospirillales</taxon>
        <taxon>Dongiaceae</taxon>
        <taxon>Aliidongia</taxon>
    </lineage>
</organism>
<evidence type="ECO:0000256" key="5">
    <source>
        <dbReference type="SAM" id="Phobius"/>
    </source>
</evidence>
<dbReference type="EMBL" id="BMJQ01000004">
    <property type="protein sequence ID" value="GGF13861.1"/>
    <property type="molecule type" value="Genomic_DNA"/>
</dbReference>
<feature type="transmembrane region" description="Helical" evidence="5">
    <location>
        <begin position="161"/>
        <end position="178"/>
    </location>
</feature>
<keyword evidence="8" id="KW-1185">Reference proteome</keyword>
<feature type="transmembrane region" description="Helical" evidence="5">
    <location>
        <begin position="190"/>
        <end position="209"/>
    </location>
</feature>
<comment type="caution">
    <text evidence="7">The sequence shown here is derived from an EMBL/GenBank/DDBJ whole genome shotgun (WGS) entry which is preliminary data.</text>
</comment>
<comment type="subcellular location">
    <subcellularLocation>
        <location evidence="1">Membrane</location>
        <topology evidence="1">Multi-pass membrane protein</topology>
    </subcellularLocation>
</comment>
<dbReference type="AlphaFoldDB" id="A0A8J3E367"/>
<evidence type="ECO:0000256" key="4">
    <source>
        <dbReference type="ARBA" id="ARBA00023136"/>
    </source>
</evidence>
<feature type="transmembrane region" description="Helical" evidence="5">
    <location>
        <begin position="221"/>
        <end position="241"/>
    </location>
</feature>
<gene>
    <name evidence="7" type="ORF">GCM10011611_19490</name>
</gene>
<evidence type="ECO:0000313" key="7">
    <source>
        <dbReference type="EMBL" id="GGF13861.1"/>
    </source>
</evidence>
<dbReference type="Pfam" id="PF00892">
    <property type="entry name" value="EamA"/>
    <property type="match status" value="2"/>
</dbReference>
<sequence length="308" mass="32310">MPATPPLRMGATEWLLLVALSVLWGGTFFFFKVLVAVLPPFTIVLGRVGIAAAALNLYLLARRDPMPMTPRLWGRFLVMGLLNNVVPFSLIVFGETRISSGLASILNATTPVFAVLSAHLLTRNEKLTVRRGLGVLAGFAGVAILIGPDALAGLANQDLPGELACLAAAFVYGLAGIYGRRFQGIAPLKVATGQITGSTLILLPLAALVDQPWTLPMPGAATWATLAALALVSTALAYMLYFRILATAGATNLMLVTFLLPVSALLIGWLALGETVAPVAFAGMAAIGLGLACIDGRLLDRFHRPQAA</sequence>
<evidence type="ECO:0000259" key="6">
    <source>
        <dbReference type="Pfam" id="PF00892"/>
    </source>
</evidence>
<reference evidence="7" key="1">
    <citation type="journal article" date="2014" name="Int. J. Syst. Evol. Microbiol.">
        <title>Complete genome sequence of Corynebacterium casei LMG S-19264T (=DSM 44701T), isolated from a smear-ripened cheese.</title>
        <authorList>
            <consortium name="US DOE Joint Genome Institute (JGI-PGF)"/>
            <person name="Walter F."/>
            <person name="Albersmeier A."/>
            <person name="Kalinowski J."/>
            <person name="Ruckert C."/>
        </authorList>
    </citation>
    <scope>NUCLEOTIDE SEQUENCE</scope>
    <source>
        <strain evidence="7">CGMCC 1.15725</strain>
    </source>
</reference>
<keyword evidence="4 5" id="KW-0472">Membrane</keyword>
<proteinExistence type="predicted"/>
<evidence type="ECO:0000313" key="8">
    <source>
        <dbReference type="Proteomes" id="UP000646365"/>
    </source>
</evidence>
<dbReference type="PANTHER" id="PTHR32322:SF9">
    <property type="entry name" value="AMINO-ACID METABOLITE EFFLUX PUMP-RELATED"/>
    <property type="match status" value="1"/>
</dbReference>
<reference evidence="7" key="2">
    <citation type="submission" date="2020-09" db="EMBL/GenBank/DDBJ databases">
        <authorList>
            <person name="Sun Q."/>
            <person name="Zhou Y."/>
        </authorList>
    </citation>
    <scope>NUCLEOTIDE SEQUENCE</scope>
    <source>
        <strain evidence="7">CGMCC 1.15725</strain>
    </source>
</reference>
<dbReference type="Proteomes" id="UP000646365">
    <property type="component" value="Unassembled WGS sequence"/>
</dbReference>
<evidence type="ECO:0000256" key="2">
    <source>
        <dbReference type="ARBA" id="ARBA00022692"/>
    </source>
</evidence>
<feature type="domain" description="EamA" evidence="6">
    <location>
        <begin position="15"/>
        <end position="146"/>
    </location>
</feature>
<feature type="transmembrane region" description="Helical" evidence="5">
    <location>
        <begin position="278"/>
        <end position="299"/>
    </location>
</feature>
<evidence type="ECO:0000256" key="1">
    <source>
        <dbReference type="ARBA" id="ARBA00004141"/>
    </source>
</evidence>
<feature type="transmembrane region" description="Helical" evidence="5">
    <location>
        <begin position="100"/>
        <end position="121"/>
    </location>
</feature>
<dbReference type="InterPro" id="IPR000620">
    <property type="entry name" value="EamA_dom"/>
</dbReference>
<dbReference type="InterPro" id="IPR037185">
    <property type="entry name" value="EmrE-like"/>
</dbReference>
<keyword evidence="3 5" id="KW-1133">Transmembrane helix</keyword>
<accession>A0A8J3E367</accession>
<name>A0A8J3E367_9PROT</name>
<feature type="transmembrane region" description="Helical" evidence="5">
    <location>
        <begin position="133"/>
        <end position="155"/>
    </location>
</feature>
<evidence type="ECO:0000256" key="3">
    <source>
        <dbReference type="ARBA" id="ARBA00022989"/>
    </source>
</evidence>
<feature type="transmembrane region" description="Helical" evidence="5">
    <location>
        <begin position="12"/>
        <end position="31"/>
    </location>
</feature>
<feature type="transmembrane region" description="Helical" evidence="5">
    <location>
        <begin position="253"/>
        <end position="272"/>
    </location>
</feature>
<keyword evidence="2 5" id="KW-0812">Transmembrane</keyword>